<dbReference type="PROSITE" id="PS50089">
    <property type="entry name" value="ZF_RING_2"/>
    <property type="match status" value="1"/>
</dbReference>
<dbReference type="Proteomes" id="UP000023152">
    <property type="component" value="Unassembled WGS sequence"/>
</dbReference>
<feature type="region of interest" description="Disordered" evidence="2">
    <location>
        <begin position="173"/>
        <end position="207"/>
    </location>
</feature>
<reference evidence="4 5" key="1">
    <citation type="journal article" date="2013" name="Curr. Biol.">
        <title>The Genome of the Foraminiferan Reticulomyxa filosa.</title>
        <authorList>
            <person name="Glockner G."/>
            <person name="Hulsmann N."/>
            <person name="Schleicher M."/>
            <person name="Noegel A.A."/>
            <person name="Eichinger L."/>
            <person name="Gallinger C."/>
            <person name="Pawlowski J."/>
            <person name="Sierra R."/>
            <person name="Euteneuer U."/>
            <person name="Pillet L."/>
            <person name="Moustafa A."/>
            <person name="Platzer M."/>
            <person name="Groth M."/>
            <person name="Szafranski K."/>
            <person name="Schliwa M."/>
        </authorList>
    </citation>
    <scope>NUCLEOTIDE SEQUENCE [LARGE SCALE GENOMIC DNA]</scope>
</reference>
<keyword evidence="1" id="KW-0862">Zinc</keyword>
<dbReference type="InterPro" id="IPR013761">
    <property type="entry name" value="SAM/pointed_sf"/>
</dbReference>
<dbReference type="Pfam" id="PF13920">
    <property type="entry name" value="zf-C3HC4_3"/>
    <property type="match status" value="1"/>
</dbReference>
<dbReference type="CDD" id="cd16649">
    <property type="entry name" value="mRING-HC-C3HC5_CGRF1-like"/>
    <property type="match status" value="1"/>
</dbReference>
<protein>
    <recommendedName>
        <fullName evidence="3">RING-type domain-containing protein</fullName>
    </recommendedName>
</protein>
<dbReference type="OrthoDB" id="774873at2759"/>
<accession>X6M5L5</accession>
<dbReference type="InterPro" id="IPR001841">
    <property type="entry name" value="Znf_RING"/>
</dbReference>
<dbReference type="SUPFAM" id="SSF47769">
    <property type="entry name" value="SAM/Pointed domain"/>
    <property type="match status" value="1"/>
</dbReference>
<comment type="caution">
    <text evidence="4">The sequence shown here is derived from an EMBL/GenBank/DDBJ whole genome shotgun (WGS) entry which is preliminary data.</text>
</comment>
<gene>
    <name evidence="4" type="ORF">RFI_28625</name>
</gene>
<dbReference type="SUPFAM" id="SSF63748">
    <property type="entry name" value="Tudor/PWWP/MBT"/>
    <property type="match status" value="1"/>
</dbReference>
<proteinExistence type="predicted"/>
<evidence type="ECO:0000313" key="4">
    <source>
        <dbReference type="EMBL" id="ETO08762.1"/>
    </source>
</evidence>
<keyword evidence="1" id="KW-0479">Metal-binding</keyword>
<dbReference type="Gene3D" id="1.10.150.50">
    <property type="entry name" value="Transcription Factor, Ets-1"/>
    <property type="match status" value="1"/>
</dbReference>
<dbReference type="Gene3D" id="2.30.30.140">
    <property type="match status" value="1"/>
</dbReference>
<dbReference type="CDD" id="cd09487">
    <property type="entry name" value="SAM_superfamily"/>
    <property type="match status" value="1"/>
</dbReference>
<name>X6M5L5_RETFI</name>
<dbReference type="SUPFAM" id="SSF57850">
    <property type="entry name" value="RING/U-box"/>
    <property type="match status" value="1"/>
</dbReference>
<dbReference type="AlphaFoldDB" id="X6M5L5"/>
<keyword evidence="5" id="KW-1185">Reference proteome</keyword>
<feature type="compositionally biased region" description="Basic and acidic residues" evidence="2">
    <location>
        <begin position="175"/>
        <end position="207"/>
    </location>
</feature>
<evidence type="ECO:0000259" key="3">
    <source>
        <dbReference type="PROSITE" id="PS50089"/>
    </source>
</evidence>
<feature type="domain" description="RING-type" evidence="3">
    <location>
        <begin position="298"/>
        <end position="334"/>
    </location>
</feature>
<dbReference type="GO" id="GO:0008270">
    <property type="term" value="F:zinc ion binding"/>
    <property type="evidence" value="ECO:0007669"/>
    <property type="project" value="UniProtKB-KW"/>
</dbReference>
<evidence type="ECO:0000256" key="2">
    <source>
        <dbReference type="SAM" id="MobiDB-lite"/>
    </source>
</evidence>
<keyword evidence="1" id="KW-0863">Zinc-finger</keyword>
<evidence type="ECO:0000313" key="5">
    <source>
        <dbReference type="Proteomes" id="UP000023152"/>
    </source>
</evidence>
<dbReference type="InterPro" id="IPR013083">
    <property type="entry name" value="Znf_RING/FYVE/PHD"/>
</dbReference>
<dbReference type="EMBL" id="ASPP01024711">
    <property type="protein sequence ID" value="ETO08762.1"/>
    <property type="molecule type" value="Genomic_DNA"/>
</dbReference>
<organism evidence="4 5">
    <name type="scientific">Reticulomyxa filosa</name>
    <dbReference type="NCBI Taxonomy" id="46433"/>
    <lineage>
        <taxon>Eukaryota</taxon>
        <taxon>Sar</taxon>
        <taxon>Rhizaria</taxon>
        <taxon>Retaria</taxon>
        <taxon>Foraminifera</taxon>
        <taxon>Monothalamids</taxon>
        <taxon>Reticulomyxidae</taxon>
        <taxon>Reticulomyxa</taxon>
    </lineage>
</organism>
<sequence>MFATETVTTPTFVSHMTIEEAKNLRVNDCIDHRDNVGRYLYATIIEKVGSRLKIHYEEWSDTWNCYSDYSQEIDRFAKSGSISRRPPHRLMNLKQGDFVDVNPKLKHPGWVASQIRRKDRYSGQIQVIYEHDSRLYLTWVHLDDTDSVAEFKSKSQIIPAFATHSSQIYTIDITQDERSAHDEPKNSEERKEEKPKEEKSNEKKSNSDKFIELRNGLKSIGLFDNCMSIFVKHQIDDSILPLLDEQHLKELTELSLGNKIKFTKWLKEYQLSLQQRRENDNDNDISGTTITDQQQTLCVCCYENPTDMVFIPCGHIAVCQPCARQANFNTCVICGKEGTAFKTFQSI</sequence>
<dbReference type="Gene3D" id="3.30.40.10">
    <property type="entry name" value="Zinc/RING finger domain, C3HC4 (zinc finger)"/>
    <property type="match status" value="1"/>
</dbReference>
<evidence type="ECO:0000256" key="1">
    <source>
        <dbReference type="PROSITE-ProRule" id="PRU00175"/>
    </source>
</evidence>